<protein>
    <recommendedName>
        <fullName evidence="13">Sodium/hydrogen exchanger</fullName>
    </recommendedName>
</protein>
<comment type="subcellular location">
    <subcellularLocation>
        <location evidence="2">Cell membrane</location>
        <topology evidence="2">Multi-pass membrane protein</topology>
    </subcellularLocation>
    <subcellularLocation>
        <location evidence="1">Recycling endosome membrane</location>
        <topology evidence="1">Multi-pass membrane protein</topology>
    </subcellularLocation>
</comment>
<evidence type="ECO:0000256" key="9">
    <source>
        <dbReference type="ARBA" id="ARBA00023053"/>
    </source>
</evidence>
<dbReference type="GO" id="GO:0055038">
    <property type="term" value="C:recycling endosome membrane"/>
    <property type="evidence" value="ECO:0007669"/>
    <property type="project" value="UniProtKB-SubCell"/>
</dbReference>
<dbReference type="PRINTS" id="PR01084">
    <property type="entry name" value="NAHEXCHNGR"/>
</dbReference>
<keyword evidence="7" id="KW-0967">Endosome</keyword>
<dbReference type="GO" id="GO:0098719">
    <property type="term" value="P:sodium ion import across plasma membrane"/>
    <property type="evidence" value="ECO:0007669"/>
    <property type="project" value="TreeGrafter"/>
</dbReference>
<evidence type="ECO:0000256" key="10">
    <source>
        <dbReference type="ARBA" id="ARBA00023065"/>
    </source>
</evidence>
<feature type="transmembrane region" description="Helical" evidence="15">
    <location>
        <begin position="234"/>
        <end position="259"/>
    </location>
</feature>
<feature type="transmembrane region" description="Helical" evidence="15">
    <location>
        <begin position="427"/>
        <end position="454"/>
    </location>
</feature>
<keyword evidence="11 15" id="KW-0472">Membrane</keyword>
<feature type="region of interest" description="Disordered" evidence="14">
    <location>
        <begin position="56"/>
        <end position="91"/>
    </location>
</feature>
<feature type="compositionally biased region" description="Basic residues" evidence="14">
    <location>
        <begin position="724"/>
        <end position="734"/>
    </location>
</feature>
<dbReference type="PANTHER" id="PTHR10110">
    <property type="entry name" value="SODIUM/HYDROGEN EXCHANGER"/>
    <property type="match status" value="1"/>
</dbReference>
<dbReference type="OrthoDB" id="196264at2759"/>
<feature type="chain" id="PRO_5035439474" description="Sodium/hydrogen exchanger" evidence="16">
    <location>
        <begin position="35"/>
        <end position="851"/>
    </location>
</feature>
<feature type="transmembrane region" description="Helical" evidence="15">
    <location>
        <begin position="200"/>
        <end position="222"/>
    </location>
</feature>
<dbReference type="PRINTS" id="PR01087">
    <property type="entry name" value="NAHEXCHNGR3"/>
</dbReference>
<evidence type="ECO:0000256" key="1">
    <source>
        <dbReference type="ARBA" id="ARBA00004195"/>
    </source>
</evidence>
<dbReference type="NCBIfam" id="TIGR00840">
    <property type="entry name" value="b_cpa1"/>
    <property type="match status" value="1"/>
</dbReference>
<evidence type="ECO:0000259" key="17">
    <source>
        <dbReference type="Pfam" id="PF00999"/>
    </source>
</evidence>
<feature type="domain" description="Cation/H+ exchanger transmembrane" evidence="17">
    <location>
        <begin position="120"/>
        <end position="519"/>
    </location>
</feature>
<dbReference type="GO" id="GO:0015385">
    <property type="term" value="F:sodium:proton antiporter activity"/>
    <property type="evidence" value="ECO:0007669"/>
    <property type="project" value="InterPro"/>
</dbReference>
<feature type="compositionally biased region" description="Basic and acidic residues" evidence="14">
    <location>
        <begin position="773"/>
        <end position="782"/>
    </location>
</feature>
<evidence type="ECO:0000256" key="16">
    <source>
        <dbReference type="SAM" id="SignalP"/>
    </source>
</evidence>
<keyword evidence="9" id="KW-0915">Sodium</keyword>
<feature type="region of interest" description="Disordered" evidence="14">
    <location>
        <begin position="769"/>
        <end position="839"/>
    </location>
</feature>
<organism evidence="18 19">
    <name type="scientific">Ignelater luminosus</name>
    <name type="common">Cucubano</name>
    <name type="synonym">Pyrophorus luminosus</name>
    <dbReference type="NCBI Taxonomy" id="2038154"/>
    <lineage>
        <taxon>Eukaryota</taxon>
        <taxon>Metazoa</taxon>
        <taxon>Ecdysozoa</taxon>
        <taxon>Arthropoda</taxon>
        <taxon>Hexapoda</taxon>
        <taxon>Insecta</taxon>
        <taxon>Pterygota</taxon>
        <taxon>Neoptera</taxon>
        <taxon>Endopterygota</taxon>
        <taxon>Coleoptera</taxon>
        <taxon>Polyphaga</taxon>
        <taxon>Elateriformia</taxon>
        <taxon>Elateroidea</taxon>
        <taxon>Elateridae</taxon>
        <taxon>Agrypninae</taxon>
        <taxon>Pyrophorini</taxon>
        <taxon>Ignelater</taxon>
    </lineage>
</organism>
<evidence type="ECO:0000256" key="13">
    <source>
        <dbReference type="RuleBase" id="RU003722"/>
    </source>
</evidence>
<keyword evidence="10 13" id="KW-0406">Ion transport</keyword>
<dbReference type="Gene3D" id="6.10.250.1040">
    <property type="match status" value="1"/>
</dbReference>
<feature type="compositionally biased region" description="Polar residues" evidence="14">
    <location>
        <begin position="786"/>
        <end position="810"/>
    </location>
</feature>
<keyword evidence="19" id="KW-1185">Reference proteome</keyword>
<feature type="transmembrane region" description="Helical" evidence="15">
    <location>
        <begin position="302"/>
        <end position="329"/>
    </location>
</feature>
<keyword evidence="12 13" id="KW-0739">Sodium transport</keyword>
<feature type="compositionally biased region" description="Low complexity" evidence="14">
    <location>
        <begin position="71"/>
        <end position="91"/>
    </location>
</feature>
<evidence type="ECO:0000256" key="11">
    <source>
        <dbReference type="ARBA" id="ARBA00023136"/>
    </source>
</evidence>
<reference evidence="18" key="1">
    <citation type="submission" date="2019-08" db="EMBL/GenBank/DDBJ databases">
        <title>The genome of the North American firefly Photinus pyralis.</title>
        <authorList>
            <consortium name="Photinus pyralis genome working group"/>
            <person name="Fallon T.R."/>
            <person name="Sander Lower S.E."/>
            <person name="Weng J.-K."/>
        </authorList>
    </citation>
    <scope>NUCLEOTIDE SEQUENCE</scope>
    <source>
        <strain evidence="18">TRF0915ILg1</strain>
        <tissue evidence="18">Whole body</tissue>
    </source>
</reference>
<evidence type="ECO:0000313" key="19">
    <source>
        <dbReference type="Proteomes" id="UP000801492"/>
    </source>
</evidence>
<evidence type="ECO:0000313" key="18">
    <source>
        <dbReference type="EMBL" id="KAF2904637.1"/>
    </source>
</evidence>
<feature type="transmembrane region" description="Helical" evidence="15">
    <location>
        <begin position="171"/>
        <end position="188"/>
    </location>
</feature>
<dbReference type="AlphaFoldDB" id="A0A8K0DJH0"/>
<keyword evidence="8 15" id="KW-1133">Transmembrane helix</keyword>
<evidence type="ECO:0000256" key="6">
    <source>
        <dbReference type="ARBA" id="ARBA00022692"/>
    </source>
</evidence>
<dbReference type="EMBL" id="VTPC01000720">
    <property type="protein sequence ID" value="KAF2904637.1"/>
    <property type="molecule type" value="Genomic_DNA"/>
</dbReference>
<evidence type="ECO:0000256" key="5">
    <source>
        <dbReference type="ARBA" id="ARBA00022475"/>
    </source>
</evidence>
<name>A0A8K0DJH0_IGNLU</name>
<evidence type="ECO:0000256" key="7">
    <source>
        <dbReference type="ARBA" id="ARBA00022753"/>
    </source>
</evidence>
<dbReference type="PANTHER" id="PTHR10110:SF98">
    <property type="entry name" value="SODIUM_HYDROGEN EXCHANGER"/>
    <property type="match status" value="1"/>
</dbReference>
<feature type="region of interest" description="Disordered" evidence="14">
    <location>
        <begin position="720"/>
        <end position="743"/>
    </location>
</feature>
<gene>
    <name evidence="18" type="ORF">ILUMI_01543</name>
</gene>
<dbReference type="InterPro" id="IPR004709">
    <property type="entry name" value="NaH_exchanger"/>
</dbReference>
<feature type="transmembrane region" description="Helical" evidence="15">
    <location>
        <begin position="112"/>
        <end position="130"/>
    </location>
</feature>
<feature type="transmembrane region" description="Helical" evidence="15">
    <location>
        <begin position="491"/>
        <end position="509"/>
    </location>
</feature>
<dbReference type="InterPro" id="IPR006153">
    <property type="entry name" value="Cation/H_exchanger_TM"/>
</dbReference>
<dbReference type="GO" id="GO:0005886">
    <property type="term" value="C:plasma membrane"/>
    <property type="evidence" value="ECO:0007669"/>
    <property type="project" value="UniProtKB-SubCell"/>
</dbReference>
<evidence type="ECO:0000256" key="15">
    <source>
        <dbReference type="SAM" id="Phobius"/>
    </source>
</evidence>
<dbReference type="InterPro" id="IPR018422">
    <property type="entry name" value="Cation/H_exchanger_CPA1"/>
</dbReference>
<dbReference type="GO" id="GO:0051453">
    <property type="term" value="P:regulation of intracellular pH"/>
    <property type="evidence" value="ECO:0007669"/>
    <property type="project" value="TreeGrafter"/>
</dbReference>
<evidence type="ECO:0000256" key="14">
    <source>
        <dbReference type="SAM" id="MobiDB-lite"/>
    </source>
</evidence>
<sequence length="851" mass="96173">MYAFRWYDPNLPRRACRVGFLVLVLLLVIEHATAIPTYENNNNAFADTIPTAKTLSGPKWNSVPRVKRDTSQGSSSETTSTTPQSTASPSSEAEVKHFEFASIEFHRVETPFIIGLWIFCASLAKIGFHMAPKLSEIFPESCLLIVVGVVIGVILVHVTDSVHMSPLTPDTFFFYMLPPIILDAGYFMPNRLFFDHLGTILLFAVVGTIFNTLTIGASLWAVTTTGLFGEEEKFIPALDMFLFAALISAVDPVAVLAVFEEIHVNEILYIVVFGESLLNDAVTVVLYHMFESYSEMGSDKIVYMDVVAGCGNFFVVAIGGTVIGVIWGFATGFVTRFTHEVRVIEPIFIFVMAYLAYLCAEIFHMSGILAITFCGITMKNYVEANISHKSHTTIKYTMKMLSSSSETIIFMFLGVATVNKLHTWNTWFVVLTIIFCSAYRAIGVIVLTAIANRFRLHQLSKVEKFVMSYGGLRGAVAFALVRLINPKVVKYQSMFMTTTIAVVYFTVFFQGITIKPLVKILNVKTAEKRKPTMNERIHEKLMDHLMAGVEDILGHHGNYHVRDRFKRFDNKYIRPYLLRNYQGAEPKILETYSKLAMRDAMEFMRRNASTIGNISGTESMSGIFKNYTAGNLDGRCEEKLLTCTSFSQLDSSNWNIDMQELEYNPSKKDLTDAKIHHLLAEELCQSKRHRRLSYSRHAVNDRDLSTQVNYKMHYNMRRLVGDSKRHHHKRHSKKLQKEGKQNHVSFPEFQQNGSAKQFSHDYINQVLSEEENAEPKPPKEEWDSPITFTAKSSPSDEAPISTGTDGSGSSHIDLYKRSKSNKSTPAQGYLPWRPTDRSQYDGTSLCFLAFK</sequence>
<feature type="transmembrane region" description="Helical" evidence="15">
    <location>
        <begin position="142"/>
        <end position="159"/>
    </location>
</feature>
<feature type="signal peptide" evidence="16">
    <location>
        <begin position="1"/>
        <end position="34"/>
    </location>
</feature>
<keyword evidence="5" id="KW-1003">Cell membrane</keyword>
<dbReference type="GO" id="GO:0015386">
    <property type="term" value="F:potassium:proton antiporter activity"/>
    <property type="evidence" value="ECO:0007669"/>
    <property type="project" value="TreeGrafter"/>
</dbReference>
<comment type="similarity">
    <text evidence="13">Belongs to the monovalent cation:proton antiporter 1 (CPA1) transporter (TC 2.A.36) family.</text>
</comment>
<dbReference type="Proteomes" id="UP000801492">
    <property type="component" value="Unassembled WGS sequence"/>
</dbReference>
<dbReference type="Gene3D" id="6.10.140.1330">
    <property type="match status" value="1"/>
</dbReference>
<proteinExistence type="inferred from homology"/>
<dbReference type="Pfam" id="PF00999">
    <property type="entry name" value="Na_H_Exchanger"/>
    <property type="match status" value="1"/>
</dbReference>
<feature type="transmembrane region" description="Helical" evidence="15">
    <location>
        <begin position="466"/>
        <end position="485"/>
    </location>
</feature>
<keyword evidence="16" id="KW-0732">Signal</keyword>
<evidence type="ECO:0000256" key="2">
    <source>
        <dbReference type="ARBA" id="ARBA00004651"/>
    </source>
</evidence>
<evidence type="ECO:0000256" key="8">
    <source>
        <dbReference type="ARBA" id="ARBA00022989"/>
    </source>
</evidence>
<accession>A0A8K0DJH0</accession>
<keyword evidence="4 13" id="KW-0050">Antiport</keyword>
<keyword evidence="6 13" id="KW-0812">Transmembrane</keyword>
<evidence type="ECO:0000256" key="12">
    <source>
        <dbReference type="ARBA" id="ARBA00023201"/>
    </source>
</evidence>
<evidence type="ECO:0000256" key="4">
    <source>
        <dbReference type="ARBA" id="ARBA00022449"/>
    </source>
</evidence>
<comment type="caution">
    <text evidence="18">The sequence shown here is derived from an EMBL/GenBank/DDBJ whole genome shotgun (WGS) entry which is preliminary data.</text>
</comment>
<keyword evidence="3 13" id="KW-0813">Transport</keyword>
<dbReference type="InterPro" id="IPR018410">
    <property type="entry name" value="Na/H_exchanger_3/5"/>
</dbReference>
<evidence type="ECO:0000256" key="3">
    <source>
        <dbReference type="ARBA" id="ARBA00022448"/>
    </source>
</evidence>